<comment type="caution">
    <text evidence="1">The sequence shown here is derived from an EMBL/GenBank/DDBJ whole genome shotgun (WGS) entry which is preliminary data.</text>
</comment>
<proteinExistence type="predicted"/>
<protein>
    <submittedName>
        <fullName evidence="1">Uncharacterized protein</fullName>
    </submittedName>
</protein>
<evidence type="ECO:0000313" key="2">
    <source>
        <dbReference type="Proteomes" id="UP000314294"/>
    </source>
</evidence>
<accession>A0A4Z2E7B2</accession>
<organism evidence="1 2">
    <name type="scientific">Liparis tanakae</name>
    <name type="common">Tanaka's snailfish</name>
    <dbReference type="NCBI Taxonomy" id="230148"/>
    <lineage>
        <taxon>Eukaryota</taxon>
        <taxon>Metazoa</taxon>
        <taxon>Chordata</taxon>
        <taxon>Craniata</taxon>
        <taxon>Vertebrata</taxon>
        <taxon>Euteleostomi</taxon>
        <taxon>Actinopterygii</taxon>
        <taxon>Neopterygii</taxon>
        <taxon>Teleostei</taxon>
        <taxon>Neoteleostei</taxon>
        <taxon>Acanthomorphata</taxon>
        <taxon>Eupercaria</taxon>
        <taxon>Perciformes</taxon>
        <taxon>Cottioidei</taxon>
        <taxon>Cottales</taxon>
        <taxon>Liparidae</taxon>
        <taxon>Liparis</taxon>
    </lineage>
</organism>
<dbReference type="EMBL" id="SRLO01015332">
    <property type="protein sequence ID" value="TNN24454.1"/>
    <property type="molecule type" value="Genomic_DNA"/>
</dbReference>
<name>A0A4Z2E7B2_9TELE</name>
<dbReference type="AlphaFoldDB" id="A0A4Z2E7B2"/>
<reference evidence="1 2" key="1">
    <citation type="submission" date="2019-03" db="EMBL/GenBank/DDBJ databases">
        <title>First draft genome of Liparis tanakae, snailfish: a comprehensive survey of snailfish specific genes.</title>
        <authorList>
            <person name="Kim W."/>
            <person name="Song I."/>
            <person name="Jeong J.-H."/>
            <person name="Kim D."/>
            <person name="Kim S."/>
            <person name="Ryu S."/>
            <person name="Song J.Y."/>
            <person name="Lee S.K."/>
        </authorList>
    </citation>
    <scope>NUCLEOTIDE SEQUENCE [LARGE SCALE GENOMIC DNA]</scope>
    <source>
        <tissue evidence="1">Muscle</tissue>
    </source>
</reference>
<dbReference type="Proteomes" id="UP000314294">
    <property type="component" value="Unassembled WGS sequence"/>
</dbReference>
<keyword evidence="2" id="KW-1185">Reference proteome</keyword>
<sequence>MCVSTDKGTVQKVIVLPRDDLQTEELVLEEVEVFKAKRKENATSEEKVKHVQLRRFPVMIHIVKPSEGDDEERRMGGRALGASLSVCVVLKYAASRTCYDITPQTERSCFTRPPGGCELNLLPGDPERVGCVRFYFTRIARHQSGFVKVCGSKNNGQKHFKIS</sequence>
<gene>
    <name evidence="1" type="ORF">EYF80_065421</name>
</gene>
<evidence type="ECO:0000313" key="1">
    <source>
        <dbReference type="EMBL" id="TNN24454.1"/>
    </source>
</evidence>